<dbReference type="EMBL" id="RRAZ01000013">
    <property type="protein sequence ID" value="RRH74535.1"/>
    <property type="molecule type" value="Genomic_DNA"/>
</dbReference>
<dbReference type="InterPro" id="IPR052189">
    <property type="entry name" value="L-asp_N-monooxygenase_NS-form"/>
</dbReference>
<reference evidence="2 3" key="1">
    <citation type="submission" date="2018-11" db="EMBL/GenBank/DDBJ databases">
        <title>Gemmobacter sp. nov., YIM 102744-1 draft genome.</title>
        <authorList>
            <person name="Li G."/>
            <person name="Jiang Y."/>
        </authorList>
    </citation>
    <scope>NUCLEOTIDE SEQUENCE [LARGE SCALE GENOMIC DNA]</scope>
    <source>
        <strain evidence="2 3">YIM 102744-1</strain>
    </source>
</reference>
<dbReference type="PANTHER" id="PTHR40254:SF1">
    <property type="entry name" value="BLR0577 PROTEIN"/>
    <property type="match status" value="1"/>
</dbReference>
<dbReference type="InterPro" id="IPR038732">
    <property type="entry name" value="HpyO/CreE_NAD-binding"/>
</dbReference>
<dbReference type="Gene3D" id="3.50.50.60">
    <property type="entry name" value="FAD/NAD(P)-binding domain"/>
    <property type="match status" value="1"/>
</dbReference>
<name>A0A3P3DK44_9RHOB</name>
<dbReference type="AlphaFoldDB" id="A0A3P3DK44"/>
<sequence length="479" mass="51906">MRGPHHHLIIGDGASAAALAETLVLTSGDQLTILGANAGQFGKGMAYADHPSAAPWRYAYLLNSPSGAFGESFVEWFEANWGDIRSRIAAYQPRWLDFAADHLDAGDFGAVFAPRAVFGDYLAEIGQGILAMHAEAGVRVQQRTALATDLAKDEHGFRITLATGEVIRADRVDVATGGPSPQRFGADSGPTAFTTLYGNEQTIAEVLRPGQEVTCLGGSAAMLDVLRLMQSVMDEQDIRLRVIIRGSKPEQLIWARPRKEPVTPKLTGPYRDADALLAAVDAEIAAFRAKGASMAELRPGYLGWAAERGLETLLPSLSERRKVMPQLERRFRRATHNSLADYARLQAAGQIVEEHGEITWVYAETEGKTRIRLKRAGTRTNEEITTSAVINTSGPGDQLAMDLLTSGLIRNGWLRMNETKTGLIVGPGLETEVEGLRYLSPAVTEIGAEVLAFPLEDVSALAARAKAANQIAIYERFQS</sequence>
<dbReference type="OrthoDB" id="7790078at2"/>
<protein>
    <recommendedName>
        <fullName evidence="1">FAD-dependent urate hydroxylase HpyO/Asp monooxygenase CreE-like FAD/NAD(P)-binding domain-containing protein</fullName>
    </recommendedName>
</protein>
<dbReference type="RefSeq" id="WP_124964982.1">
    <property type="nucleotide sequence ID" value="NZ_RRAZ01000013.1"/>
</dbReference>
<comment type="caution">
    <text evidence="2">The sequence shown here is derived from an EMBL/GenBank/DDBJ whole genome shotgun (WGS) entry which is preliminary data.</text>
</comment>
<feature type="domain" description="FAD-dependent urate hydroxylase HpyO/Asp monooxygenase CreE-like FAD/NAD(P)-binding" evidence="1">
    <location>
        <begin position="9"/>
        <end position="177"/>
    </location>
</feature>
<dbReference type="InterPro" id="IPR036188">
    <property type="entry name" value="FAD/NAD-bd_sf"/>
</dbReference>
<gene>
    <name evidence="2" type="ORF">EG244_10660</name>
</gene>
<evidence type="ECO:0000313" key="2">
    <source>
        <dbReference type="EMBL" id="RRH74535.1"/>
    </source>
</evidence>
<organism evidence="2 3">
    <name type="scientific">Falsigemmobacter faecalis</name>
    <dbReference type="NCBI Taxonomy" id="2488730"/>
    <lineage>
        <taxon>Bacteria</taxon>
        <taxon>Pseudomonadati</taxon>
        <taxon>Pseudomonadota</taxon>
        <taxon>Alphaproteobacteria</taxon>
        <taxon>Rhodobacterales</taxon>
        <taxon>Paracoccaceae</taxon>
        <taxon>Falsigemmobacter</taxon>
    </lineage>
</organism>
<dbReference type="SUPFAM" id="SSF51905">
    <property type="entry name" value="FAD/NAD(P)-binding domain"/>
    <property type="match status" value="1"/>
</dbReference>
<dbReference type="PANTHER" id="PTHR40254">
    <property type="entry name" value="BLR0577 PROTEIN"/>
    <property type="match status" value="1"/>
</dbReference>
<dbReference type="Pfam" id="PF13454">
    <property type="entry name" value="NAD_binding_9"/>
    <property type="match status" value="1"/>
</dbReference>
<evidence type="ECO:0000313" key="3">
    <source>
        <dbReference type="Proteomes" id="UP000282125"/>
    </source>
</evidence>
<accession>A0A3P3DK44</accession>
<keyword evidence="3" id="KW-1185">Reference proteome</keyword>
<evidence type="ECO:0000259" key="1">
    <source>
        <dbReference type="Pfam" id="PF13454"/>
    </source>
</evidence>
<dbReference type="Proteomes" id="UP000282125">
    <property type="component" value="Unassembled WGS sequence"/>
</dbReference>
<proteinExistence type="predicted"/>